<dbReference type="AlphaFoldDB" id="A0A6C0E5N5"/>
<name>A0A6C0E5N5_9ZZZZ</name>
<accession>A0A6C0E5N5</accession>
<organism evidence="1">
    <name type="scientific">viral metagenome</name>
    <dbReference type="NCBI Taxonomy" id="1070528"/>
    <lineage>
        <taxon>unclassified sequences</taxon>
        <taxon>metagenomes</taxon>
        <taxon>organismal metagenomes</taxon>
    </lineage>
</organism>
<dbReference type="Pfam" id="PF04947">
    <property type="entry name" value="Pox_VLTF3"/>
    <property type="match status" value="1"/>
</dbReference>
<reference evidence="1" key="1">
    <citation type="journal article" date="2020" name="Nature">
        <title>Giant virus diversity and host interactions through global metagenomics.</title>
        <authorList>
            <person name="Schulz F."/>
            <person name="Roux S."/>
            <person name="Paez-Espino D."/>
            <person name="Jungbluth S."/>
            <person name="Walsh D.A."/>
            <person name="Denef V.J."/>
            <person name="McMahon K.D."/>
            <person name="Konstantinidis K.T."/>
            <person name="Eloe-Fadrosh E.A."/>
            <person name="Kyrpides N.C."/>
            <person name="Woyke T."/>
        </authorList>
    </citation>
    <scope>NUCLEOTIDE SEQUENCE</scope>
    <source>
        <strain evidence="1">GVMAG-M-3300023179-138</strain>
    </source>
</reference>
<dbReference type="GO" id="GO:0046782">
    <property type="term" value="P:regulation of viral transcription"/>
    <property type="evidence" value="ECO:0007669"/>
    <property type="project" value="InterPro"/>
</dbReference>
<evidence type="ECO:0000313" key="1">
    <source>
        <dbReference type="EMBL" id="QHT24374.1"/>
    </source>
</evidence>
<protein>
    <submittedName>
        <fullName evidence="1">Uncharacterized protein</fullName>
    </submittedName>
</protein>
<dbReference type="EMBL" id="MN739744">
    <property type="protein sequence ID" value="QHT24374.1"/>
    <property type="molecule type" value="Genomic_DNA"/>
</dbReference>
<dbReference type="InterPro" id="IPR007031">
    <property type="entry name" value="Poxvirus_VLTF3"/>
</dbReference>
<proteinExistence type="predicted"/>
<sequence>MSIRDVLVSSVISESKVKQATTLEAFHQQKMREFSDDKATLVALETNLATLKTEFAAMTETYTDEWRQLSDAIEETTRKIAEIRTDKRRIDYFLDVGDTLFQYFDAQELLAKGEAAAAPQRVQSNSVLSYFEAPAPVAPSPTKIKASEMDTTTGLNRDKMLEKYLAIVDPSAIKGGIMPGSGIETGWGFCAACDLEMTFYQNEALLGCPGCGREEFILIDSEKPSYKDPPREVTYFAYKKINHFNEWLAQFQAKENTDIPQDVLDAVMRELKKERISDPKKLKKDKIREVLQKLKFSKMYDHVQQIKNKIQQQMTMLTLSKEMEEKLQHMFKEIQPAFIKYCPTNRSNFLSYPYVLYKLCQLLEMDEFLPCFQLLKSREKLYQQDQVWQKICQEMRWEFIRSI</sequence>